<proteinExistence type="predicted"/>
<feature type="transmembrane region" description="Helical" evidence="1">
    <location>
        <begin position="17"/>
        <end position="39"/>
    </location>
</feature>
<gene>
    <name evidence="2" type="ORF">ACEU0G_002784</name>
</gene>
<feature type="transmembrane region" description="Helical" evidence="1">
    <location>
        <begin position="51"/>
        <end position="72"/>
    </location>
</feature>
<name>A0ABW7CW63_9GAMM</name>
<dbReference type="Proteomes" id="UP001605261">
    <property type="component" value="Unassembled WGS sequence"/>
</dbReference>
<keyword evidence="3" id="KW-1185">Reference proteome</keyword>
<dbReference type="EMBL" id="JBHGCJ010000003">
    <property type="protein sequence ID" value="MFG6108791.1"/>
    <property type="molecule type" value="Genomic_DNA"/>
</dbReference>
<evidence type="ECO:0000313" key="3">
    <source>
        <dbReference type="Proteomes" id="UP001605261"/>
    </source>
</evidence>
<comment type="caution">
    <text evidence="2">The sequence shown here is derived from an EMBL/GenBank/DDBJ whole genome shotgun (WGS) entry which is preliminary data.</text>
</comment>
<keyword evidence="1" id="KW-0472">Membrane</keyword>
<organism evidence="2 3">
    <name type="scientific">Stenotrophomonas nematodicola</name>
    <dbReference type="NCBI Taxonomy" id="2656746"/>
    <lineage>
        <taxon>Bacteria</taxon>
        <taxon>Pseudomonadati</taxon>
        <taxon>Pseudomonadota</taxon>
        <taxon>Gammaproteobacteria</taxon>
        <taxon>Lysobacterales</taxon>
        <taxon>Lysobacteraceae</taxon>
        <taxon>Stenotrophomonas</taxon>
    </lineage>
</organism>
<evidence type="ECO:0008006" key="4">
    <source>
        <dbReference type="Google" id="ProtNLM"/>
    </source>
</evidence>
<evidence type="ECO:0000313" key="2">
    <source>
        <dbReference type="EMBL" id="MFG6108791.1"/>
    </source>
</evidence>
<keyword evidence="1" id="KW-1133">Transmembrane helix</keyword>
<evidence type="ECO:0000256" key="1">
    <source>
        <dbReference type="SAM" id="Phobius"/>
    </source>
</evidence>
<sequence length="77" mass="8450">MPIDDVTGSVVGGILRLVAWLFFDVFIEIVIQGTGYRILRWVRPEKTPSDAACTLVGLVFWLAIAAGTFAVVRATLR</sequence>
<accession>A0ABW7CW63</accession>
<reference evidence="2 3" key="1">
    <citation type="submission" date="2024-09" db="EMBL/GenBank/DDBJ databases">
        <authorList>
            <consortium name="All-Russian atlas of soil microorganisms"/>
            <consortium name="as a basis for the search for new antimicrobial producers and enzymes with unique properties"/>
            <person name="Sokolova E.A."/>
            <person name="Voronina E.N."/>
        </authorList>
    </citation>
    <scope>NUCLEOTIDE SEQUENCE [LARGE SCALE GENOMIC DNA]</scope>
    <source>
        <strain evidence="2 3">AF-22b-331.1</strain>
    </source>
</reference>
<dbReference type="RefSeq" id="WP_394162175.1">
    <property type="nucleotide sequence ID" value="NZ_JBHGCJ010000003.1"/>
</dbReference>
<keyword evidence="1" id="KW-0812">Transmembrane</keyword>
<protein>
    <recommendedName>
        <fullName evidence="4">Transmembrane protein</fullName>
    </recommendedName>
</protein>